<dbReference type="EMBL" id="JAUSVL010000001">
    <property type="protein sequence ID" value="MDQ0289266.1"/>
    <property type="molecule type" value="Genomic_DNA"/>
</dbReference>
<comment type="caution">
    <text evidence="3">The sequence shown here is derived from an EMBL/GenBank/DDBJ whole genome shotgun (WGS) entry which is preliminary data.</text>
</comment>
<organism evidence="3 4">
    <name type="scientific">Oligosphaera ethanolica</name>
    <dbReference type="NCBI Taxonomy" id="760260"/>
    <lineage>
        <taxon>Bacteria</taxon>
        <taxon>Pseudomonadati</taxon>
        <taxon>Lentisphaerota</taxon>
        <taxon>Oligosphaeria</taxon>
        <taxon>Oligosphaerales</taxon>
        <taxon>Oligosphaeraceae</taxon>
        <taxon>Oligosphaera</taxon>
    </lineage>
</organism>
<proteinExistence type="predicted"/>
<dbReference type="EC" id="1.2.7.8" evidence="3"/>
<dbReference type="InterPro" id="IPR052198">
    <property type="entry name" value="IorB_Oxidoreductase"/>
</dbReference>
<dbReference type="PANTHER" id="PTHR43854">
    <property type="entry name" value="INDOLEPYRUVATE OXIDOREDUCTASE SUBUNIT IORB"/>
    <property type="match status" value="1"/>
</dbReference>
<dbReference type="Gene3D" id="3.40.920.10">
    <property type="entry name" value="Pyruvate-ferredoxin oxidoreductase, PFOR, domain III"/>
    <property type="match status" value="1"/>
</dbReference>
<dbReference type="RefSeq" id="WP_307260661.1">
    <property type="nucleotide sequence ID" value="NZ_JAUSVL010000001.1"/>
</dbReference>
<dbReference type="Pfam" id="PF01558">
    <property type="entry name" value="POR"/>
    <property type="match status" value="1"/>
</dbReference>
<dbReference type="NCBIfam" id="NF005324">
    <property type="entry name" value="PRK06853.1-4"/>
    <property type="match status" value="1"/>
</dbReference>
<evidence type="ECO:0000259" key="2">
    <source>
        <dbReference type="Pfam" id="PF01558"/>
    </source>
</evidence>
<accession>A0AAE3VFE6</accession>
<reference evidence="3" key="1">
    <citation type="submission" date="2023-07" db="EMBL/GenBank/DDBJ databases">
        <title>Genomic Encyclopedia of Type Strains, Phase IV (KMG-IV): sequencing the most valuable type-strain genomes for metagenomic binning, comparative biology and taxonomic classification.</title>
        <authorList>
            <person name="Goeker M."/>
        </authorList>
    </citation>
    <scope>NUCLEOTIDE SEQUENCE</scope>
    <source>
        <strain evidence="3">DSM 24202</strain>
    </source>
</reference>
<keyword evidence="4" id="KW-1185">Reference proteome</keyword>
<dbReference type="GO" id="GO:0043805">
    <property type="term" value="F:indolepyruvate ferredoxin oxidoreductase activity"/>
    <property type="evidence" value="ECO:0007669"/>
    <property type="project" value="UniProtKB-EC"/>
</dbReference>
<evidence type="ECO:0000256" key="1">
    <source>
        <dbReference type="ARBA" id="ARBA00023002"/>
    </source>
</evidence>
<keyword evidence="1 3" id="KW-0560">Oxidoreductase</keyword>
<dbReference type="AlphaFoldDB" id="A0AAE3VFE6"/>
<dbReference type="SUPFAM" id="SSF53323">
    <property type="entry name" value="Pyruvate-ferredoxin oxidoreductase, PFOR, domain III"/>
    <property type="match status" value="1"/>
</dbReference>
<feature type="domain" description="Pyruvate/ketoisovalerate oxidoreductase catalytic" evidence="2">
    <location>
        <begin position="11"/>
        <end position="187"/>
    </location>
</feature>
<name>A0AAE3VFE6_9BACT</name>
<dbReference type="Proteomes" id="UP001238163">
    <property type="component" value="Unassembled WGS sequence"/>
</dbReference>
<dbReference type="InterPro" id="IPR019752">
    <property type="entry name" value="Pyrv/ketoisovalerate_OxRed_cat"/>
</dbReference>
<dbReference type="InterPro" id="IPR002869">
    <property type="entry name" value="Pyrv_flavodox_OxRed_cen"/>
</dbReference>
<dbReference type="PANTHER" id="PTHR43854:SF1">
    <property type="entry name" value="INDOLEPYRUVATE OXIDOREDUCTASE SUBUNIT IORB"/>
    <property type="match status" value="1"/>
</dbReference>
<sequence length="194" mass="20337">MKHDIVLAGVGGQGILTIAAIIGEAAVRQGLHVKQSEVHGMAQRGGAVLAHLRLSSDPIHSDLIAAGSADVVLAVEPMEALRQAESLSPRGVILANARPVRNIGDYPELDDILAALRAFPLNVVIDAEQVAQDAGNARAMNMVMLGAVSPFLEFPDDLLATTIRDTFARKGPEVIAVNLKAFAAGREAGLAVKR</sequence>
<evidence type="ECO:0000313" key="3">
    <source>
        <dbReference type="EMBL" id="MDQ0289266.1"/>
    </source>
</evidence>
<protein>
    <submittedName>
        <fullName evidence="3">Indolepyruvate ferredoxin oxidoreductase beta subunit</fullName>
        <ecNumber evidence="3">1.2.7.8</ecNumber>
    </submittedName>
</protein>
<evidence type="ECO:0000313" key="4">
    <source>
        <dbReference type="Proteomes" id="UP001238163"/>
    </source>
</evidence>
<gene>
    <name evidence="3" type="ORF">J3R75_001373</name>
</gene>